<dbReference type="Gene3D" id="3.30.200.20">
    <property type="entry name" value="Phosphorylase Kinase, domain 1"/>
    <property type="match status" value="1"/>
</dbReference>
<dbReference type="STRING" id="1051890.A0A3N4LBE9"/>
<dbReference type="GO" id="GO:0005524">
    <property type="term" value="F:ATP binding"/>
    <property type="evidence" value="ECO:0007669"/>
    <property type="project" value="InterPro"/>
</dbReference>
<dbReference type="InterPro" id="IPR051177">
    <property type="entry name" value="CIK-Related_Protein"/>
</dbReference>
<evidence type="ECO:0000313" key="4">
    <source>
        <dbReference type="Proteomes" id="UP000267821"/>
    </source>
</evidence>
<dbReference type="OrthoDB" id="447103at2759"/>
<organism evidence="3 4">
    <name type="scientific">Terfezia boudieri ATCC MYA-4762</name>
    <dbReference type="NCBI Taxonomy" id="1051890"/>
    <lineage>
        <taxon>Eukaryota</taxon>
        <taxon>Fungi</taxon>
        <taxon>Dikarya</taxon>
        <taxon>Ascomycota</taxon>
        <taxon>Pezizomycotina</taxon>
        <taxon>Pezizomycetes</taxon>
        <taxon>Pezizales</taxon>
        <taxon>Pezizaceae</taxon>
        <taxon>Terfezia</taxon>
    </lineage>
</organism>
<dbReference type="Gene3D" id="1.10.510.10">
    <property type="entry name" value="Transferase(Phosphotransferase) domain 1"/>
    <property type="match status" value="1"/>
</dbReference>
<protein>
    <submittedName>
        <fullName evidence="3">ARM repeat-containing protein</fullName>
    </submittedName>
</protein>
<gene>
    <name evidence="3" type="ORF">L211DRAFT_831219</name>
</gene>
<dbReference type="PROSITE" id="PS50011">
    <property type="entry name" value="PROTEIN_KINASE_DOM"/>
    <property type="match status" value="1"/>
</dbReference>
<dbReference type="PANTHER" id="PTHR12984">
    <property type="entry name" value="SCY1-RELATED S/T PROTEIN KINASE-LIKE"/>
    <property type="match status" value="1"/>
</dbReference>
<dbReference type="SUPFAM" id="SSF48371">
    <property type="entry name" value="ARM repeat"/>
    <property type="match status" value="1"/>
</dbReference>
<dbReference type="InterPro" id="IPR016024">
    <property type="entry name" value="ARM-type_fold"/>
</dbReference>
<dbReference type="InterPro" id="IPR011989">
    <property type="entry name" value="ARM-like"/>
</dbReference>
<dbReference type="InterPro" id="IPR011009">
    <property type="entry name" value="Kinase-like_dom_sf"/>
</dbReference>
<dbReference type="GO" id="GO:0005737">
    <property type="term" value="C:cytoplasm"/>
    <property type="evidence" value="ECO:0007669"/>
    <property type="project" value="TreeGrafter"/>
</dbReference>
<evidence type="ECO:0000259" key="2">
    <source>
        <dbReference type="PROSITE" id="PS50011"/>
    </source>
</evidence>
<reference evidence="3 4" key="1">
    <citation type="journal article" date="2018" name="Nat. Ecol. Evol.">
        <title>Pezizomycetes genomes reveal the molecular basis of ectomycorrhizal truffle lifestyle.</title>
        <authorList>
            <person name="Murat C."/>
            <person name="Payen T."/>
            <person name="Noel B."/>
            <person name="Kuo A."/>
            <person name="Morin E."/>
            <person name="Chen J."/>
            <person name="Kohler A."/>
            <person name="Krizsan K."/>
            <person name="Balestrini R."/>
            <person name="Da Silva C."/>
            <person name="Montanini B."/>
            <person name="Hainaut M."/>
            <person name="Levati E."/>
            <person name="Barry K.W."/>
            <person name="Belfiori B."/>
            <person name="Cichocki N."/>
            <person name="Clum A."/>
            <person name="Dockter R.B."/>
            <person name="Fauchery L."/>
            <person name="Guy J."/>
            <person name="Iotti M."/>
            <person name="Le Tacon F."/>
            <person name="Lindquist E.A."/>
            <person name="Lipzen A."/>
            <person name="Malagnac F."/>
            <person name="Mello A."/>
            <person name="Molinier V."/>
            <person name="Miyauchi S."/>
            <person name="Poulain J."/>
            <person name="Riccioni C."/>
            <person name="Rubini A."/>
            <person name="Sitrit Y."/>
            <person name="Splivallo R."/>
            <person name="Traeger S."/>
            <person name="Wang M."/>
            <person name="Zifcakova L."/>
            <person name="Wipf D."/>
            <person name="Zambonelli A."/>
            <person name="Paolocci F."/>
            <person name="Nowrousian M."/>
            <person name="Ottonello S."/>
            <person name="Baldrian P."/>
            <person name="Spatafora J.W."/>
            <person name="Henrissat B."/>
            <person name="Nagy L.G."/>
            <person name="Aury J.M."/>
            <person name="Wincker P."/>
            <person name="Grigoriev I.V."/>
            <person name="Bonfante P."/>
            <person name="Martin F.M."/>
        </authorList>
    </citation>
    <scope>NUCLEOTIDE SEQUENCE [LARGE SCALE GENOMIC DNA]</scope>
    <source>
        <strain evidence="3 4">ATCC MYA-4762</strain>
    </source>
</reference>
<dbReference type="Proteomes" id="UP000267821">
    <property type="component" value="Unassembled WGS sequence"/>
</dbReference>
<dbReference type="GO" id="GO:0006409">
    <property type="term" value="P:tRNA export from nucleus"/>
    <property type="evidence" value="ECO:0007669"/>
    <property type="project" value="TreeGrafter"/>
</dbReference>
<sequence>MDFLKSAVASAISKGPPFPYSFGERVDVDNSIWALHNGTKREDSSDCSIFSFDVNANRSRLPLAKNALRKLRTLRHPGVVRVLDTVETDSYIYIATERVTPLAWNVKRKALNVETIKWGLHTVAKTLKFINEDASSVHGNLRVSSIFATESGEWKLAGFEVLSSLKEDDPVIYRFGGLLPDSSRYASPEIVKGGWDVLKEQSIPVTDAYLFGILIYEAFNGGGFISADQLASTKSIPQSVLQSYKRLIQPNPKTRLSIAQFLAQGIRKGGFFDTPLIHVAEFVENMGVKGETEREEFLNLLEETGDQFPEDFFRMKVLPELLKAVEYGGGGPKVFSVVLKIGEKLTSEEWESKIVPVVVRLFSIPDRAIRVFLLDNLPKMIEHIPNRVVNDKIFPDMMTGFSDLSPVVREQSVKAVLVIINKLSDRTINGDLLKYLAKTQNDEQPGIRTNTTICLGKIAKNLGPNTRQKVLTAAFTRSLRDSFVHARNAALLALSATADVFDENDCAQKILPALCLSLIDKEKIIRVQAQKTLEVFLQRVKSLTENYPETVLPPPLADGANSGAVTVGPNIPRIGTPQTDDSWAGWAISSFTKNLSKAVGELESTNNTATSTLNGSSGMGPRSPLESSIGKLGVPTPTTPRTTPPAPSSNLRKSFTAPKMHKPSSFLGEDDNEDNDPDAWGDLEEEKYFDAPATKPPARKISENEELDFVSLIQPKKKELPKGLSKPATMTKTSVVTSPKVPAKATVTKAPVTKAPVTKAPVTKPVIGSSTTVKAATNSMAKKPVIAPSKKSVAANADEKDGWGNDDGWDDGW</sequence>
<dbReference type="EMBL" id="ML121609">
    <property type="protein sequence ID" value="RPB18799.1"/>
    <property type="molecule type" value="Genomic_DNA"/>
</dbReference>
<proteinExistence type="predicted"/>
<dbReference type="SUPFAM" id="SSF56112">
    <property type="entry name" value="Protein kinase-like (PK-like)"/>
    <property type="match status" value="1"/>
</dbReference>
<evidence type="ECO:0000256" key="1">
    <source>
        <dbReference type="SAM" id="MobiDB-lite"/>
    </source>
</evidence>
<dbReference type="GO" id="GO:0004672">
    <property type="term" value="F:protein kinase activity"/>
    <property type="evidence" value="ECO:0007669"/>
    <property type="project" value="InterPro"/>
</dbReference>
<keyword evidence="4" id="KW-1185">Reference proteome</keyword>
<name>A0A3N4LBE9_9PEZI</name>
<dbReference type="Pfam" id="PF00069">
    <property type="entry name" value="Pkinase"/>
    <property type="match status" value="1"/>
</dbReference>
<accession>A0A3N4LBE9</accession>
<dbReference type="Gene3D" id="1.25.10.10">
    <property type="entry name" value="Leucine-rich Repeat Variant"/>
    <property type="match status" value="1"/>
</dbReference>
<dbReference type="InterPro" id="IPR000719">
    <property type="entry name" value="Prot_kinase_dom"/>
</dbReference>
<dbReference type="PANTHER" id="PTHR12984:SF3">
    <property type="entry name" value="N-TERMINAL KINASE-LIKE PROTEIN"/>
    <property type="match status" value="1"/>
</dbReference>
<feature type="domain" description="Protein kinase" evidence="2">
    <location>
        <begin position="1"/>
        <end position="272"/>
    </location>
</feature>
<dbReference type="InParanoid" id="A0A3N4LBE9"/>
<dbReference type="AlphaFoldDB" id="A0A3N4LBE9"/>
<feature type="region of interest" description="Disordered" evidence="1">
    <location>
        <begin position="782"/>
        <end position="813"/>
    </location>
</feature>
<feature type="compositionally biased region" description="Polar residues" evidence="1">
    <location>
        <begin position="606"/>
        <end position="616"/>
    </location>
</feature>
<dbReference type="FunCoup" id="A0A3N4LBE9">
    <property type="interactions" value="1129"/>
</dbReference>
<feature type="compositionally biased region" description="Acidic residues" evidence="1">
    <location>
        <begin position="668"/>
        <end position="678"/>
    </location>
</feature>
<evidence type="ECO:0000313" key="3">
    <source>
        <dbReference type="EMBL" id="RPB18799.1"/>
    </source>
</evidence>
<feature type="region of interest" description="Disordered" evidence="1">
    <location>
        <begin position="606"/>
        <end position="678"/>
    </location>
</feature>